<keyword evidence="1" id="KW-0472">Membrane</keyword>
<keyword evidence="1" id="KW-1133">Transmembrane helix</keyword>
<organism evidence="2 3">
    <name type="scientific">Candidatus Kapaibacterium thiocyanatum</name>
    <dbReference type="NCBI Taxonomy" id="1895771"/>
    <lineage>
        <taxon>Bacteria</taxon>
        <taxon>Pseudomonadati</taxon>
        <taxon>Candidatus Kapaibacteriota</taxon>
        <taxon>Candidatus Kapaibacteriia</taxon>
        <taxon>Candidatus Kapaibacteriales</taxon>
        <taxon>Candidatus Kapaibacteriaceae</taxon>
        <taxon>Candidatus Kapaibacterium</taxon>
    </lineage>
</organism>
<feature type="transmembrane region" description="Helical" evidence="1">
    <location>
        <begin position="65"/>
        <end position="82"/>
    </location>
</feature>
<dbReference type="EMBL" id="MKVH01000024">
    <property type="protein sequence ID" value="OJX57251.1"/>
    <property type="molecule type" value="Genomic_DNA"/>
</dbReference>
<dbReference type="Proteomes" id="UP000184233">
    <property type="component" value="Unassembled WGS sequence"/>
</dbReference>
<feature type="transmembrane region" description="Helical" evidence="1">
    <location>
        <begin position="89"/>
        <end position="109"/>
    </location>
</feature>
<gene>
    <name evidence="2" type="ORF">BGO89_12225</name>
</gene>
<proteinExistence type="predicted"/>
<protein>
    <submittedName>
        <fullName evidence="2">Uncharacterized protein</fullName>
    </submittedName>
</protein>
<dbReference type="STRING" id="1895771.BGO89_12225"/>
<name>A0A1M3KXT0_9BACT</name>
<sequence>MPMLKEPNHVLDRSGRWRTFFMLSIGVAFVLAARFFGPAQAGASCVSMNAFAMELLFGRMVGAAAWYQVFPVFEALLMIFFLGRTNSRAVWIVVIALAVLVSIPILPAARVG</sequence>
<dbReference type="AlphaFoldDB" id="A0A1M3KXT0"/>
<accession>A0A1M3KXT0</accession>
<keyword evidence="1" id="KW-0812">Transmembrane</keyword>
<evidence type="ECO:0000313" key="2">
    <source>
        <dbReference type="EMBL" id="OJX57251.1"/>
    </source>
</evidence>
<comment type="caution">
    <text evidence="2">The sequence shown here is derived from an EMBL/GenBank/DDBJ whole genome shotgun (WGS) entry which is preliminary data.</text>
</comment>
<evidence type="ECO:0000256" key="1">
    <source>
        <dbReference type="SAM" id="Phobius"/>
    </source>
</evidence>
<reference evidence="2 3" key="1">
    <citation type="submission" date="2016-09" db="EMBL/GenBank/DDBJ databases">
        <title>Genome-resolved meta-omics ties microbial dynamics to process performance in biotechnology for thiocyanate degradation.</title>
        <authorList>
            <person name="Kantor R.S."/>
            <person name="Huddy R.J."/>
            <person name="Iyer R."/>
            <person name="Thomas B.C."/>
            <person name="Brown C.T."/>
            <person name="Anantharaman K."/>
            <person name="Tringe S."/>
            <person name="Hettich R.L."/>
            <person name="Harrison S.T."/>
            <person name="Banfield J.F."/>
        </authorList>
    </citation>
    <scope>NUCLEOTIDE SEQUENCE [LARGE SCALE GENOMIC DNA]</scope>
    <source>
        <strain evidence="2">59-99</strain>
    </source>
</reference>
<evidence type="ECO:0000313" key="3">
    <source>
        <dbReference type="Proteomes" id="UP000184233"/>
    </source>
</evidence>